<dbReference type="RefSeq" id="WP_058936071.1">
    <property type="nucleotide sequence ID" value="NZ_CP013729.1"/>
</dbReference>
<dbReference type="PIRSF" id="PIRSF006241">
    <property type="entry name" value="HyI"/>
    <property type="match status" value="1"/>
</dbReference>
<reference evidence="3 4" key="1">
    <citation type="submission" date="2015-12" db="EMBL/GenBank/DDBJ databases">
        <title>Complete genome of Roseateles depolymerans KCTC 42856.</title>
        <authorList>
            <person name="Kim K.M."/>
        </authorList>
    </citation>
    <scope>NUCLEOTIDE SEQUENCE [LARGE SCALE GENOMIC DNA]</scope>
    <source>
        <strain evidence="3 4">KCTC 42856</strain>
    </source>
</reference>
<dbReference type="Proteomes" id="UP000060699">
    <property type="component" value="Chromosome"/>
</dbReference>
<organism evidence="3 4">
    <name type="scientific">Roseateles depolymerans</name>
    <dbReference type="NCBI Taxonomy" id="76731"/>
    <lineage>
        <taxon>Bacteria</taxon>
        <taxon>Pseudomonadati</taxon>
        <taxon>Pseudomonadota</taxon>
        <taxon>Betaproteobacteria</taxon>
        <taxon>Burkholderiales</taxon>
        <taxon>Sphaerotilaceae</taxon>
        <taxon>Roseateles</taxon>
    </lineage>
</organism>
<comment type="similarity">
    <text evidence="2">Belongs to the hyi family.</text>
</comment>
<dbReference type="PATRIC" id="fig|76731.3.peg.3680"/>
<evidence type="ECO:0000256" key="2">
    <source>
        <dbReference type="PIRNR" id="PIRNR006241"/>
    </source>
</evidence>
<dbReference type="STRING" id="76731.RD2015_3591"/>
<dbReference type="InterPro" id="IPR036237">
    <property type="entry name" value="Xyl_isomerase-like_sf"/>
</dbReference>
<dbReference type="OrthoDB" id="9786584at2"/>
<dbReference type="Gene3D" id="3.20.20.150">
    <property type="entry name" value="Divalent-metal-dependent TIM barrel enzymes"/>
    <property type="match status" value="1"/>
</dbReference>
<dbReference type="GO" id="GO:0046487">
    <property type="term" value="P:glyoxylate metabolic process"/>
    <property type="evidence" value="ECO:0007669"/>
    <property type="project" value="TreeGrafter"/>
</dbReference>
<dbReference type="SUPFAM" id="SSF51658">
    <property type="entry name" value="Xylose isomerase-like"/>
    <property type="match status" value="1"/>
</dbReference>
<keyword evidence="3" id="KW-0670">Pyruvate</keyword>
<dbReference type="AlphaFoldDB" id="A0A0U3LIX7"/>
<keyword evidence="4" id="KW-1185">Reference proteome</keyword>
<gene>
    <name evidence="3" type="ORF">RD2015_3591</name>
</gene>
<accession>A0A0U3LIX7</accession>
<proteinExistence type="inferred from homology"/>
<evidence type="ECO:0000256" key="1">
    <source>
        <dbReference type="ARBA" id="ARBA00023235"/>
    </source>
</evidence>
<dbReference type="PANTHER" id="PTHR43489:SF13">
    <property type="entry name" value="HYDROXYPYRUVATE ISOMERASE"/>
    <property type="match status" value="1"/>
</dbReference>
<keyword evidence="1 2" id="KW-0413">Isomerase</keyword>
<name>A0A0U3LIX7_9BURK</name>
<dbReference type="InterPro" id="IPR050417">
    <property type="entry name" value="Sugar_Epim/Isomerase"/>
</dbReference>
<sequence length="273" mass="29939">MPQFAANLSWLYPHLPFLDRVAAAARDGFRAVECTFPYDRPLRVLQDRLNDVSMRLVLMNAPCGDWAAGERGLAALPDREADFRAALQQGADWAHALDCPRLHVLAGCPAPGADLATAWAVYEERLRWALDATQGSGLTLMIEPINAHDMPGYLLSEQAQAHAVVARIGSDRLKVQMDLYHCQRTEGDVLAQIQKWLPTGQVGHFQVAGVPDRGEPDQGELPALDAFALIDEISASTGWSGWIGCEYRPRRDPSQGGTSAGLDWLRPYQDAAV</sequence>
<dbReference type="EMBL" id="CP013729">
    <property type="protein sequence ID" value="ALV08047.1"/>
    <property type="molecule type" value="Genomic_DNA"/>
</dbReference>
<dbReference type="InterPro" id="IPR013022">
    <property type="entry name" value="Xyl_isomerase-like_TIM-brl"/>
</dbReference>
<dbReference type="InterPro" id="IPR026040">
    <property type="entry name" value="HyI-like"/>
</dbReference>
<evidence type="ECO:0000313" key="4">
    <source>
        <dbReference type="Proteomes" id="UP000060699"/>
    </source>
</evidence>
<evidence type="ECO:0000313" key="3">
    <source>
        <dbReference type="EMBL" id="ALV08047.1"/>
    </source>
</evidence>
<dbReference type="PANTHER" id="PTHR43489">
    <property type="entry name" value="ISOMERASE"/>
    <property type="match status" value="1"/>
</dbReference>
<dbReference type="GO" id="GO:0008903">
    <property type="term" value="F:hydroxypyruvate isomerase activity"/>
    <property type="evidence" value="ECO:0007669"/>
    <property type="project" value="TreeGrafter"/>
</dbReference>
<dbReference type="Pfam" id="PF01261">
    <property type="entry name" value="AP_endonuc_2"/>
    <property type="match status" value="1"/>
</dbReference>
<dbReference type="KEGG" id="rdp:RD2015_3591"/>
<protein>
    <submittedName>
        <fullName evidence="3">Hydroxypyruvate isomerase</fullName>
    </submittedName>
</protein>